<dbReference type="Gramene" id="OMO75383">
    <property type="protein sequence ID" value="OMO75383"/>
    <property type="gene ID" value="CCACVL1_16185"/>
</dbReference>
<dbReference type="AlphaFoldDB" id="A0A1R3HYF4"/>
<organism evidence="1 2">
    <name type="scientific">Corchorus capsularis</name>
    <name type="common">Jute</name>
    <dbReference type="NCBI Taxonomy" id="210143"/>
    <lineage>
        <taxon>Eukaryota</taxon>
        <taxon>Viridiplantae</taxon>
        <taxon>Streptophyta</taxon>
        <taxon>Embryophyta</taxon>
        <taxon>Tracheophyta</taxon>
        <taxon>Spermatophyta</taxon>
        <taxon>Magnoliopsida</taxon>
        <taxon>eudicotyledons</taxon>
        <taxon>Gunneridae</taxon>
        <taxon>Pentapetalae</taxon>
        <taxon>rosids</taxon>
        <taxon>malvids</taxon>
        <taxon>Malvales</taxon>
        <taxon>Malvaceae</taxon>
        <taxon>Grewioideae</taxon>
        <taxon>Apeibeae</taxon>
        <taxon>Corchorus</taxon>
    </lineage>
</organism>
<accession>A0A1R3HYF4</accession>
<protein>
    <submittedName>
        <fullName evidence="1">Kelch repeat type 1</fullName>
    </submittedName>
</protein>
<comment type="caution">
    <text evidence="1">The sequence shown here is derived from an EMBL/GenBank/DDBJ whole genome shotgun (WGS) entry which is preliminary data.</text>
</comment>
<keyword evidence="2" id="KW-1185">Reference proteome</keyword>
<name>A0A1R3HYF4_COCAP</name>
<evidence type="ECO:0000313" key="2">
    <source>
        <dbReference type="Proteomes" id="UP000188268"/>
    </source>
</evidence>
<dbReference type="InterPro" id="IPR006652">
    <property type="entry name" value="Kelch_1"/>
</dbReference>
<dbReference type="OrthoDB" id="1564273at2759"/>
<dbReference type="Proteomes" id="UP000188268">
    <property type="component" value="Unassembled WGS sequence"/>
</dbReference>
<evidence type="ECO:0000313" key="1">
    <source>
        <dbReference type="EMBL" id="OMO75383.1"/>
    </source>
</evidence>
<gene>
    <name evidence="1" type="ORF">CCACVL1_16185</name>
</gene>
<dbReference type="Pfam" id="PF01344">
    <property type="entry name" value="Kelch_1"/>
    <property type="match status" value="1"/>
</dbReference>
<sequence length="277" mass="31073">MHGSVLYVLEGYSSSCDPSEPSERNHVFCIDTSEDAGAGGGWYKCPSMITRRSGAMATFFKGELYVMGGSLPLLGENWAECLNLASKKWSILALPPPPISPPFIACGAKKLFLGSFGVLQVMERYNKLKEVENIPPNFPLQRHGLITNGCILFFYNCSLHSYNLRTRGYTNRIIVGLEGILGYQCEDIPSLIYLNGSITKPVGARFCLVRSDRRPCDRHPLNDCLHVHCTTFHAVYEFWDEYDEYVLVAYAQASESFVIECRQDSTRLCHFKGAMPL</sequence>
<proteinExistence type="predicted"/>
<reference evidence="1 2" key="1">
    <citation type="submission" date="2013-09" db="EMBL/GenBank/DDBJ databases">
        <title>Corchorus capsularis genome sequencing.</title>
        <authorList>
            <person name="Alam M."/>
            <person name="Haque M.S."/>
            <person name="Islam M.S."/>
            <person name="Emdad E.M."/>
            <person name="Islam M.M."/>
            <person name="Ahmed B."/>
            <person name="Halim A."/>
            <person name="Hossen Q.M.M."/>
            <person name="Hossain M.Z."/>
            <person name="Ahmed R."/>
            <person name="Khan M.M."/>
            <person name="Islam R."/>
            <person name="Rashid M.M."/>
            <person name="Khan S.A."/>
            <person name="Rahman M.S."/>
            <person name="Alam M."/>
        </authorList>
    </citation>
    <scope>NUCLEOTIDE SEQUENCE [LARGE SCALE GENOMIC DNA]</scope>
    <source>
        <strain evidence="2">cv. CVL-1</strain>
        <tissue evidence="1">Whole seedling</tissue>
    </source>
</reference>
<dbReference type="SUPFAM" id="SSF117281">
    <property type="entry name" value="Kelch motif"/>
    <property type="match status" value="1"/>
</dbReference>
<dbReference type="Gene3D" id="2.120.10.80">
    <property type="entry name" value="Kelch-type beta propeller"/>
    <property type="match status" value="1"/>
</dbReference>
<dbReference type="InterPro" id="IPR015915">
    <property type="entry name" value="Kelch-typ_b-propeller"/>
</dbReference>
<dbReference type="EMBL" id="AWWV01011027">
    <property type="protein sequence ID" value="OMO75383.1"/>
    <property type="molecule type" value="Genomic_DNA"/>
</dbReference>